<accession>A0A849B4G0</accession>
<name>A0A849B4G0_9BURK</name>
<dbReference type="RefSeq" id="WP_082371690.1">
    <property type="nucleotide sequence ID" value="NZ_BAAAEB010000010.1"/>
</dbReference>
<reference evidence="2 4" key="1">
    <citation type="submission" date="2020-05" db="EMBL/GenBank/DDBJ databases">
        <title>MicrobeNet Type strains.</title>
        <authorList>
            <person name="Nicholson A.C."/>
        </authorList>
    </citation>
    <scope>NUCLEOTIDE SEQUENCE [LARGE SCALE GENOMIC DNA]</scope>
    <source>
        <strain evidence="2 4">ATCC 700815</strain>
    </source>
</reference>
<evidence type="ECO:0000313" key="5">
    <source>
        <dbReference type="Proteomes" id="UP001056648"/>
    </source>
</evidence>
<keyword evidence="1" id="KW-0812">Transmembrane</keyword>
<dbReference type="Pfam" id="PF04964">
    <property type="entry name" value="Flp_Fap"/>
    <property type="match status" value="1"/>
</dbReference>
<protein>
    <submittedName>
        <fullName evidence="2">Flp family type IVb pilin</fullName>
    </submittedName>
</protein>
<proteinExistence type="predicted"/>
<dbReference type="AlphaFoldDB" id="A0A849B4G0"/>
<keyword evidence="5" id="KW-1185">Reference proteome</keyword>
<keyword evidence="1" id="KW-0472">Membrane</keyword>
<keyword evidence="1" id="KW-1133">Transmembrane helix</keyword>
<dbReference type="Proteomes" id="UP001056648">
    <property type="component" value="Chromosome 1"/>
</dbReference>
<dbReference type="InterPro" id="IPR007047">
    <property type="entry name" value="Flp_Fap"/>
</dbReference>
<evidence type="ECO:0000313" key="4">
    <source>
        <dbReference type="Proteomes" id="UP000542973"/>
    </source>
</evidence>
<gene>
    <name evidence="2" type="ORF">HLB16_04050</name>
    <name evidence="3" type="ORF">NDR89_08055</name>
</gene>
<dbReference type="EMBL" id="JABEMD010000004">
    <property type="protein sequence ID" value="NNH10052.1"/>
    <property type="molecule type" value="Genomic_DNA"/>
</dbReference>
<sequence>MKHAFLRFIRDERGATAIEYGLIAGLIALAVAAGARSLGTNLSSAFTNLATWVTNNVKAPT</sequence>
<evidence type="ECO:0000313" key="3">
    <source>
        <dbReference type="EMBL" id="USE77198.1"/>
    </source>
</evidence>
<evidence type="ECO:0000256" key="1">
    <source>
        <dbReference type="SAM" id="Phobius"/>
    </source>
</evidence>
<feature type="transmembrane region" description="Helical" evidence="1">
    <location>
        <begin position="20"/>
        <end position="39"/>
    </location>
</feature>
<dbReference type="Proteomes" id="UP000542973">
    <property type="component" value="Unassembled WGS sequence"/>
</dbReference>
<evidence type="ECO:0000313" key="2">
    <source>
        <dbReference type="EMBL" id="NNH10052.1"/>
    </source>
</evidence>
<organism evidence="2 4">
    <name type="scientific">Cupriavidus gilardii</name>
    <dbReference type="NCBI Taxonomy" id="82541"/>
    <lineage>
        <taxon>Bacteria</taxon>
        <taxon>Pseudomonadati</taxon>
        <taxon>Pseudomonadota</taxon>
        <taxon>Betaproteobacteria</taxon>
        <taxon>Burkholderiales</taxon>
        <taxon>Burkholderiaceae</taxon>
        <taxon>Cupriavidus</taxon>
    </lineage>
</organism>
<reference evidence="3" key="2">
    <citation type="submission" date="2022-06" db="EMBL/GenBank/DDBJ databases">
        <title>Complete genome sequence and characterization of Cupriavidus gilardii QJ1 isolated from contaminating cells.</title>
        <authorList>
            <person name="Qi J."/>
        </authorList>
    </citation>
    <scope>NUCLEOTIDE SEQUENCE</scope>
    <source>
        <strain evidence="3">QJ1</strain>
    </source>
</reference>
<dbReference type="EMBL" id="CP098735">
    <property type="protein sequence ID" value="USE77198.1"/>
    <property type="molecule type" value="Genomic_DNA"/>
</dbReference>